<dbReference type="InterPro" id="IPR058163">
    <property type="entry name" value="LysR-type_TF_proteobact-type"/>
</dbReference>
<comment type="caution">
    <text evidence="6">The sequence shown here is derived from an EMBL/GenBank/DDBJ whole genome shotgun (WGS) entry which is preliminary data.</text>
</comment>
<dbReference type="SUPFAM" id="SSF53850">
    <property type="entry name" value="Periplasmic binding protein-like II"/>
    <property type="match status" value="1"/>
</dbReference>
<keyword evidence="3" id="KW-0238">DNA-binding</keyword>
<keyword evidence="2" id="KW-0805">Transcription regulation</keyword>
<evidence type="ECO:0000256" key="2">
    <source>
        <dbReference type="ARBA" id="ARBA00023015"/>
    </source>
</evidence>
<evidence type="ECO:0000313" key="6">
    <source>
        <dbReference type="EMBL" id="CAH0529548.1"/>
    </source>
</evidence>
<evidence type="ECO:0000256" key="3">
    <source>
        <dbReference type="ARBA" id="ARBA00023125"/>
    </source>
</evidence>
<dbReference type="PANTHER" id="PTHR30537">
    <property type="entry name" value="HTH-TYPE TRANSCRIPTIONAL REGULATOR"/>
    <property type="match status" value="1"/>
</dbReference>
<dbReference type="SUPFAM" id="SSF46785">
    <property type="entry name" value="Winged helix' DNA-binding domain"/>
    <property type="match status" value="1"/>
</dbReference>
<dbReference type="Proteomes" id="UP000838160">
    <property type="component" value="Unassembled WGS sequence"/>
</dbReference>
<accession>A0ABN8DLA1</accession>
<sequence length="315" mass="35683">MSISHQLKLFLDVVQQGSFAKAATLNDMDNSALSKQIKKLESELGIQLLNRSTRSFSLTSAGEEILEQAKLLTQTLDQVQGIAQAYQSELKGSLRIVSGVFFGQHYIQPVINRFIKQHPQVQITLHLDDQRTDIIADHFDVAFRIGKLSASNLVARKIASTHFALVASHRFIQQHGMPESPQELIKLPAVIYRNNSVTLDNFDMATSDKPQSLVNYRMKGNYYVNDVTTLMSAVQNDVGYALIDLFNLSDSIEQLEITPLLTDYYLSNMDTGIYVVYPNRKYTKLVSEFIHQVQDYIGNPPLWMQNIPGYIGMYR</sequence>
<gene>
    <name evidence="6" type="primary">dmlR_8</name>
    <name evidence="6" type="ORF">VHP8226_03302</name>
</gene>
<dbReference type="EMBL" id="CAKLCM010000003">
    <property type="protein sequence ID" value="CAH0529548.1"/>
    <property type="molecule type" value="Genomic_DNA"/>
</dbReference>
<dbReference type="CDD" id="cd08422">
    <property type="entry name" value="PBP2_CrgA_like"/>
    <property type="match status" value="1"/>
</dbReference>
<keyword evidence="4" id="KW-0804">Transcription</keyword>
<dbReference type="PANTHER" id="PTHR30537:SF5">
    <property type="entry name" value="HTH-TYPE TRANSCRIPTIONAL ACTIVATOR TTDR-RELATED"/>
    <property type="match status" value="1"/>
</dbReference>
<proteinExistence type="inferred from homology"/>
<evidence type="ECO:0000259" key="5">
    <source>
        <dbReference type="PROSITE" id="PS50931"/>
    </source>
</evidence>
<dbReference type="InterPro" id="IPR005119">
    <property type="entry name" value="LysR_subst-bd"/>
</dbReference>
<dbReference type="InterPro" id="IPR036388">
    <property type="entry name" value="WH-like_DNA-bd_sf"/>
</dbReference>
<dbReference type="InterPro" id="IPR036390">
    <property type="entry name" value="WH_DNA-bd_sf"/>
</dbReference>
<dbReference type="Pfam" id="PF03466">
    <property type="entry name" value="LysR_substrate"/>
    <property type="match status" value="1"/>
</dbReference>
<evidence type="ECO:0000256" key="1">
    <source>
        <dbReference type="ARBA" id="ARBA00009437"/>
    </source>
</evidence>
<name>A0ABN8DLA1_9VIBR</name>
<protein>
    <submittedName>
        <fullName evidence="6">HTH-type transcriptional regulator DmlR</fullName>
    </submittedName>
</protein>
<dbReference type="Pfam" id="PF00126">
    <property type="entry name" value="HTH_1"/>
    <property type="match status" value="1"/>
</dbReference>
<feature type="domain" description="HTH lysR-type" evidence="5">
    <location>
        <begin position="1"/>
        <end position="59"/>
    </location>
</feature>
<evidence type="ECO:0000256" key="4">
    <source>
        <dbReference type="ARBA" id="ARBA00023163"/>
    </source>
</evidence>
<dbReference type="InterPro" id="IPR000847">
    <property type="entry name" value="LysR_HTH_N"/>
</dbReference>
<organism evidence="6 7">
    <name type="scientific">Vibrio hippocampi</name>
    <dbReference type="NCBI Taxonomy" id="654686"/>
    <lineage>
        <taxon>Bacteria</taxon>
        <taxon>Pseudomonadati</taxon>
        <taxon>Pseudomonadota</taxon>
        <taxon>Gammaproteobacteria</taxon>
        <taxon>Vibrionales</taxon>
        <taxon>Vibrionaceae</taxon>
        <taxon>Vibrio</taxon>
    </lineage>
</organism>
<dbReference type="Gene3D" id="3.40.190.290">
    <property type="match status" value="1"/>
</dbReference>
<comment type="similarity">
    <text evidence="1">Belongs to the LysR transcriptional regulatory family.</text>
</comment>
<dbReference type="Gene3D" id="1.10.10.10">
    <property type="entry name" value="Winged helix-like DNA-binding domain superfamily/Winged helix DNA-binding domain"/>
    <property type="match status" value="1"/>
</dbReference>
<dbReference type="RefSeq" id="WP_237486137.1">
    <property type="nucleotide sequence ID" value="NZ_CAKLCM010000003.1"/>
</dbReference>
<reference evidence="6" key="1">
    <citation type="submission" date="2021-12" db="EMBL/GenBank/DDBJ databases">
        <authorList>
            <person name="Rodrigo-Torres L."/>
            <person name="Arahal R. D."/>
            <person name="Lucena T."/>
        </authorList>
    </citation>
    <scope>NUCLEOTIDE SEQUENCE</scope>
    <source>
        <strain evidence="6">CECT 8226</strain>
    </source>
</reference>
<evidence type="ECO:0000313" key="7">
    <source>
        <dbReference type="Proteomes" id="UP000838160"/>
    </source>
</evidence>
<keyword evidence="7" id="KW-1185">Reference proteome</keyword>
<dbReference type="PROSITE" id="PS50931">
    <property type="entry name" value="HTH_LYSR"/>
    <property type="match status" value="1"/>
</dbReference>